<sequence>MRGIFNIGDARPAQRPVEETEQNAIDEAAKQQEIKHKELDSFRATDFGDGDEIQIPTFIKNRRNF</sequence>
<comment type="caution">
    <text evidence="1">The sequence shown here is derived from an EMBL/GenBank/DDBJ whole genome shotgun (WGS) entry which is preliminary data.</text>
</comment>
<reference evidence="1" key="1">
    <citation type="submission" date="2019-08" db="EMBL/GenBank/DDBJ databases">
        <authorList>
            <person name="Kucharzyk K."/>
            <person name="Murdoch R.W."/>
            <person name="Higgins S."/>
            <person name="Loffler F."/>
        </authorList>
    </citation>
    <scope>NUCLEOTIDE SEQUENCE</scope>
</reference>
<accession>A0A645GJR5</accession>
<dbReference type="AlphaFoldDB" id="A0A645GJR5"/>
<name>A0A645GJR5_9ZZZZ</name>
<dbReference type="EMBL" id="VSSQ01072927">
    <property type="protein sequence ID" value="MPN24174.1"/>
    <property type="molecule type" value="Genomic_DNA"/>
</dbReference>
<evidence type="ECO:0000313" key="1">
    <source>
        <dbReference type="EMBL" id="MPN24174.1"/>
    </source>
</evidence>
<organism evidence="1">
    <name type="scientific">bioreactor metagenome</name>
    <dbReference type="NCBI Taxonomy" id="1076179"/>
    <lineage>
        <taxon>unclassified sequences</taxon>
        <taxon>metagenomes</taxon>
        <taxon>ecological metagenomes</taxon>
    </lineage>
</organism>
<protein>
    <submittedName>
        <fullName evidence="1">Uncharacterized protein</fullName>
    </submittedName>
</protein>
<gene>
    <name evidence="1" type="ORF">SDC9_171568</name>
</gene>
<proteinExistence type="predicted"/>